<evidence type="ECO:0000313" key="3">
    <source>
        <dbReference type="Ensembl" id="ENSCVAP00000022554.1"/>
    </source>
</evidence>
<feature type="compositionally biased region" description="Acidic residues" evidence="2">
    <location>
        <begin position="180"/>
        <end position="191"/>
    </location>
</feature>
<dbReference type="Proteomes" id="UP000265020">
    <property type="component" value="Unassembled WGS sequence"/>
</dbReference>
<keyword evidence="1" id="KW-0226">DNA condensation</keyword>
<reference evidence="3" key="1">
    <citation type="submission" date="2025-08" db="UniProtKB">
        <authorList>
            <consortium name="Ensembl"/>
        </authorList>
    </citation>
    <scope>IDENTIFICATION</scope>
</reference>
<evidence type="ECO:0000313" key="4">
    <source>
        <dbReference type="Proteomes" id="UP000265020"/>
    </source>
</evidence>
<dbReference type="GO" id="GO:0000796">
    <property type="term" value="C:condensin complex"/>
    <property type="evidence" value="ECO:0007669"/>
    <property type="project" value="TreeGrafter"/>
</dbReference>
<dbReference type="OMA" id="IPATWEN"/>
<dbReference type="Ensembl" id="ENSCVAT00000009001.1">
    <property type="protein sequence ID" value="ENSCVAP00000022554.1"/>
    <property type="gene ID" value="ENSCVAG00000005353.1"/>
</dbReference>
<name>A0A3Q2DUI6_CYPVA</name>
<dbReference type="GO" id="GO:0042393">
    <property type="term" value="F:histone binding"/>
    <property type="evidence" value="ECO:0007669"/>
    <property type="project" value="TreeGrafter"/>
</dbReference>
<dbReference type="Gene3D" id="1.25.10.10">
    <property type="entry name" value="Leucine-rich Repeat Variant"/>
    <property type="match status" value="1"/>
</dbReference>
<dbReference type="InterPro" id="IPR026971">
    <property type="entry name" value="CND1/NCAPD3"/>
</dbReference>
<dbReference type="GO" id="GO:0010032">
    <property type="term" value="P:meiotic chromosome condensation"/>
    <property type="evidence" value="ECO:0007669"/>
    <property type="project" value="TreeGrafter"/>
</dbReference>
<dbReference type="STRING" id="28743.ENSCVAP00000022554"/>
<organism evidence="3 4">
    <name type="scientific">Cyprinodon variegatus</name>
    <name type="common">Sheepshead minnow</name>
    <dbReference type="NCBI Taxonomy" id="28743"/>
    <lineage>
        <taxon>Eukaryota</taxon>
        <taxon>Metazoa</taxon>
        <taxon>Chordata</taxon>
        <taxon>Craniata</taxon>
        <taxon>Vertebrata</taxon>
        <taxon>Euteleostomi</taxon>
        <taxon>Actinopterygii</taxon>
        <taxon>Neopterygii</taxon>
        <taxon>Teleostei</taxon>
        <taxon>Neoteleostei</taxon>
        <taxon>Acanthomorphata</taxon>
        <taxon>Ovalentaria</taxon>
        <taxon>Atherinomorphae</taxon>
        <taxon>Cyprinodontiformes</taxon>
        <taxon>Cyprinodontidae</taxon>
        <taxon>Cyprinodon</taxon>
    </lineage>
</organism>
<dbReference type="InterPro" id="IPR026003">
    <property type="entry name" value="Cohesin_HEAT"/>
</dbReference>
<dbReference type="AlphaFoldDB" id="A0A3Q2DUI6"/>
<dbReference type="InterPro" id="IPR011989">
    <property type="entry name" value="ARM-like"/>
</dbReference>
<feature type="compositionally biased region" description="Basic and acidic residues" evidence="2">
    <location>
        <begin position="167"/>
        <end position="179"/>
    </location>
</feature>
<proteinExistence type="predicted"/>
<evidence type="ECO:0000256" key="1">
    <source>
        <dbReference type="ARBA" id="ARBA00023067"/>
    </source>
</evidence>
<dbReference type="GeneTree" id="ENSGT00940000153566"/>
<dbReference type="Pfam" id="PF12765">
    <property type="entry name" value="Cohesin_HEAT"/>
    <property type="match status" value="2"/>
</dbReference>
<dbReference type="FunFam" id="1.25.10.10:FF:000345">
    <property type="entry name" value="Condensin-2 complex subunit D3"/>
    <property type="match status" value="1"/>
</dbReference>
<dbReference type="SUPFAM" id="SSF48371">
    <property type="entry name" value="ARM repeat"/>
    <property type="match status" value="1"/>
</dbReference>
<sequence>VIYLRGTSSAVLSSPDWVDAVWDLEFTERQPLDAMMEDELAAAGEKSFRTLYRCLMEQAAEQQRSSGQEGVSQVSWTPFGVSVKSLVAVLSHFILTAKAKEGGVQQRVCGLYAASVYLLLLGVPGSIANKVFHEVLLDTCSDLPSHCWPQEHGRKRKKDALKASQADGKRSKPQRRDAMEMDLEEEEEEEEQHFSGQDLMKIRDAIALLVQSLLRLLQTFPLKDRTQSASNCTQVNPPTLHLSSDLVWFLHRDLSELKSIPEMAFYGLKLLCSPKHGDQKEVGLHRDGFQMFFLDYIASRGGFSFSTSFTVTCCVFHVLCSHLVEELKDLALPLLQILLQHICFQMVEKSEYRSHGAQAVGMLTSQMVSVDYACFIKWLFSFSSHSKMVHRLFSVDVVMVLLAQPERSVEDCPDPELARFLPQKFLIQEVLFARRNDESPTVQGHALSCLAQCLELPSLNVTRASANSVLEGHCPAGFRGFSAPAQLILIGTKENLALLLRRVGDPKTNVRKAALQALVGLLKHGVIPATWENLESLSERSRDPAVSVRKKALQCLGELLAAKPSCRAVQKAWLHCVVPAVMDTESSMQEKALELLDQVLLSQVKPYNERSLLDHSQSLTWDLLGLLCDESQNLSRYFSRAFSIWSKQNKFSPAFISSLVSHTQTDHAAGAWLLLSKAVSSVSRVPHGQILDAWDTMIRSDSVNVTSCCHILSVVGDVAAHLNEDTKEPDLMSRLKTFRLPLEVISAAMDTLYQLGCSEDIRLTQVGQRYGLSPPRSNPS</sequence>
<evidence type="ECO:0000256" key="2">
    <source>
        <dbReference type="SAM" id="MobiDB-lite"/>
    </source>
</evidence>
<keyword evidence="4" id="KW-1185">Reference proteome</keyword>
<dbReference type="PANTHER" id="PTHR14222:SF1">
    <property type="entry name" value="CONDENSIN-2 COMPLEX SUBUNIT D3"/>
    <property type="match status" value="1"/>
</dbReference>
<reference evidence="3" key="2">
    <citation type="submission" date="2025-09" db="UniProtKB">
        <authorList>
            <consortium name="Ensembl"/>
        </authorList>
    </citation>
    <scope>IDENTIFICATION</scope>
</reference>
<dbReference type="GO" id="GO:0000779">
    <property type="term" value="C:condensed chromosome, centromeric region"/>
    <property type="evidence" value="ECO:0007669"/>
    <property type="project" value="TreeGrafter"/>
</dbReference>
<protein>
    <submittedName>
        <fullName evidence="3">Non-SMC condensin II complex, subunit D3</fullName>
    </submittedName>
</protein>
<dbReference type="GO" id="GO:0007076">
    <property type="term" value="P:mitotic chromosome condensation"/>
    <property type="evidence" value="ECO:0007669"/>
    <property type="project" value="InterPro"/>
</dbReference>
<feature type="region of interest" description="Disordered" evidence="2">
    <location>
        <begin position="148"/>
        <end position="194"/>
    </location>
</feature>
<accession>A0A3Q2DUI6</accession>
<dbReference type="PANTHER" id="PTHR14222">
    <property type="entry name" value="CONDENSIN"/>
    <property type="match status" value="1"/>
</dbReference>
<dbReference type="InterPro" id="IPR016024">
    <property type="entry name" value="ARM-type_fold"/>
</dbReference>